<dbReference type="RefSeq" id="WP_121637554.1">
    <property type="nucleotide sequence ID" value="NZ_CP033065.1"/>
</dbReference>
<evidence type="ECO:0000256" key="3">
    <source>
        <dbReference type="ARBA" id="ARBA00034247"/>
    </source>
</evidence>
<gene>
    <name evidence="5" type="ORF">D9T18_08685</name>
</gene>
<evidence type="ECO:0000259" key="4">
    <source>
        <dbReference type="PROSITE" id="PS50887"/>
    </source>
</evidence>
<dbReference type="CDD" id="cd01949">
    <property type="entry name" value="GGDEF"/>
    <property type="match status" value="1"/>
</dbReference>
<dbReference type="EC" id="2.7.7.65" evidence="2"/>
<dbReference type="Gene3D" id="3.30.70.270">
    <property type="match status" value="1"/>
</dbReference>
<dbReference type="GO" id="GO:0005886">
    <property type="term" value="C:plasma membrane"/>
    <property type="evidence" value="ECO:0007669"/>
    <property type="project" value="TreeGrafter"/>
</dbReference>
<evidence type="ECO:0000313" key="6">
    <source>
        <dbReference type="Proteomes" id="UP000279995"/>
    </source>
</evidence>
<dbReference type="PANTHER" id="PTHR45138:SF9">
    <property type="entry name" value="DIGUANYLATE CYCLASE DGCM-RELATED"/>
    <property type="match status" value="1"/>
</dbReference>
<dbReference type="SUPFAM" id="SSF55785">
    <property type="entry name" value="PYP-like sensor domain (PAS domain)"/>
    <property type="match status" value="1"/>
</dbReference>
<dbReference type="InterPro" id="IPR000014">
    <property type="entry name" value="PAS"/>
</dbReference>
<dbReference type="InterPro" id="IPR000160">
    <property type="entry name" value="GGDEF_dom"/>
</dbReference>
<dbReference type="PANTHER" id="PTHR45138">
    <property type="entry name" value="REGULATORY COMPONENTS OF SENSORY TRANSDUCTION SYSTEM"/>
    <property type="match status" value="1"/>
</dbReference>
<dbReference type="Proteomes" id="UP000279995">
    <property type="component" value="Chromosome I"/>
</dbReference>
<dbReference type="GO" id="GO:0052621">
    <property type="term" value="F:diguanylate cyclase activity"/>
    <property type="evidence" value="ECO:0007669"/>
    <property type="project" value="UniProtKB-EC"/>
</dbReference>
<dbReference type="FunFam" id="3.30.70.270:FF:000001">
    <property type="entry name" value="Diguanylate cyclase domain protein"/>
    <property type="match status" value="1"/>
</dbReference>
<dbReference type="EMBL" id="CP033065">
    <property type="protein sequence ID" value="AYM86781.1"/>
    <property type="molecule type" value="Genomic_DNA"/>
</dbReference>
<dbReference type="GO" id="GO:0043709">
    <property type="term" value="P:cell adhesion involved in single-species biofilm formation"/>
    <property type="evidence" value="ECO:0007669"/>
    <property type="project" value="TreeGrafter"/>
</dbReference>
<dbReference type="PROSITE" id="PS50887">
    <property type="entry name" value="GGDEF"/>
    <property type="match status" value="1"/>
</dbReference>
<evidence type="ECO:0000313" key="5">
    <source>
        <dbReference type="EMBL" id="AYM86781.1"/>
    </source>
</evidence>
<dbReference type="InterPro" id="IPR029787">
    <property type="entry name" value="Nucleotide_cyclase"/>
</dbReference>
<dbReference type="SUPFAM" id="SSF55073">
    <property type="entry name" value="Nucleotide cyclase"/>
    <property type="match status" value="1"/>
</dbReference>
<organism evidence="5 6">
    <name type="scientific">Pseudoalteromonas agarivorans</name>
    <dbReference type="NCBI Taxonomy" id="176102"/>
    <lineage>
        <taxon>Bacteria</taxon>
        <taxon>Pseudomonadati</taxon>
        <taxon>Pseudomonadota</taxon>
        <taxon>Gammaproteobacteria</taxon>
        <taxon>Alteromonadales</taxon>
        <taxon>Pseudoalteromonadaceae</taxon>
        <taxon>Pseudoalteromonas</taxon>
    </lineage>
</organism>
<dbReference type="Pfam" id="PF00990">
    <property type="entry name" value="GGDEF"/>
    <property type="match status" value="1"/>
</dbReference>
<proteinExistence type="predicted"/>
<evidence type="ECO:0000256" key="1">
    <source>
        <dbReference type="ARBA" id="ARBA00001946"/>
    </source>
</evidence>
<dbReference type="AlphaFoldDB" id="A0AAD0U0J0"/>
<dbReference type="InterPro" id="IPR035965">
    <property type="entry name" value="PAS-like_dom_sf"/>
</dbReference>
<comment type="catalytic activity">
    <reaction evidence="3">
        <text>2 GTP = 3',3'-c-di-GMP + 2 diphosphate</text>
        <dbReference type="Rhea" id="RHEA:24898"/>
        <dbReference type="ChEBI" id="CHEBI:33019"/>
        <dbReference type="ChEBI" id="CHEBI:37565"/>
        <dbReference type="ChEBI" id="CHEBI:58805"/>
        <dbReference type="EC" id="2.7.7.65"/>
    </reaction>
</comment>
<accession>A0AAD0U0J0</accession>
<sequence>MNYAFQVKKLSTLIQYYAANSRDELNELLIMPTSDLKRDTYTLFHEVFEHTLPSDAKQNSPIDEIFNAVSSSFGLVDESETALFETMKRWWDEWYFALSMDNSLSNEKEDAPYSFLSKKMHHPMKRHEMSHYAHLFTILPMPISNVCAKTGDIIRINQRFIDVFGYTIDDLPNLEQWWVNAYPDPHYREAVKKTWQSTLEIGNETGQDIPAHDYHVTCKNGNTITMEVSGINLGDEYIAVFNDATKRLEDQNILRDMAFLDSLTQIANRRRFDEKLSKEFEKAVECGDDLAIILIDIDHFKLFNDRYGHVEGDLCLYNVAQAIACTVSRTEDFVARYGGEEFVVLLPQTDKQGALFIAEHIQKAIEELHIPHEDSFTGYLTLSMGIHAINKEDSCDQKEFIKAADSALYYSKRQGRNCLALS</sequence>
<dbReference type="CDD" id="cd00130">
    <property type="entry name" value="PAS"/>
    <property type="match status" value="1"/>
</dbReference>
<dbReference type="SMART" id="SM00267">
    <property type="entry name" value="GGDEF"/>
    <property type="match status" value="1"/>
</dbReference>
<feature type="domain" description="GGDEF" evidence="4">
    <location>
        <begin position="288"/>
        <end position="422"/>
    </location>
</feature>
<dbReference type="InterPro" id="IPR050469">
    <property type="entry name" value="Diguanylate_Cyclase"/>
</dbReference>
<reference evidence="5 6" key="1">
    <citation type="submission" date="2018-10" db="EMBL/GenBank/DDBJ databases">
        <title>Complete Genome Sequence and Transcriptomic Profiles of a Marine Bacterium, Pseudoalteromonas agarivorans Hao 2018.</title>
        <authorList>
            <person name="Hao L."/>
        </authorList>
    </citation>
    <scope>NUCLEOTIDE SEQUENCE [LARGE SCALE GENOMIC DNA]</scope>
    <source>
        <strain evidence="5 6">Hao 2018</strain>
    </source>
</reference>
<dbReference type="NCBIfam" id="TIGR00254">
    <property type="entry name" value="GGDEF"/>
    <property type="match status" value="1"/>
</dbReference>
<dbReference type="Gene3D" id="3.30.450.20">
    <property type="entry name" value="PAS domain"/>
    <property type="match status" value="1"/>
</dbReference>
<evidence type="ECO:0000256" key="2">
    <source>
        <dbReference type="ARBA" id="ARBA00012528"/>
    </source>
</evidence>
<comment type="cofactor">
    <cofactor evidence="1">
        <name>Mg(2+)</name>
        <dbReference type="ChEBI" id="CHEBI:18420"/>
    </cofactor>
</comment>
<dbReference type="GO" id="GO:1902201">
    <property type="term" value="P:negative regulation of bacterial-type flagellum-dependent cell motility"/>
    <property type="evidence" value="ECO:0007669"/>
    <property type="project" value="TreeGrafter"/>
</dbReference>
<protein>
    <recommendedName>
        <fullName evidence="2">diguanylate cyclase</fullName>
        <ecNumber evidence="2">2.7.7.65</ecNumber>
    </recommendedName>
</protein>
<dbReference type="InterPro" id="IPR043128">
    <property type="entry name" value="Rev_trsase/Diguanyl_cyclase"/>
</dbReference>
<name>A0AAD0U0J0_9GAMM</name>